<gene>
    <name evidence="1" type="ORF">D2917_25655</name>
</gene>
<reference evidence="1 2" key="1">
    <citation type="submission" date="2018-09" db="EMBL/GenBank/DDBJ databases">
        <title>Complete genome sequence of Cupriavidus oxalaticus T2, a bacterium capable of phenol tolerance and degradation.</title>
        <authorList>
            <person name="Yan J."/>
        </authorList>
    </citation>
    <scope>NUCLEOTIDE SEQUENCE [LARGE SCALE GENOMIC DNA]</scope>
    <source>
        <strain evidence="1 2">T2</strain>
    </source>
</reference>
<evidence type="ECO:0000313" key="1">
    <source>
        <dbReference type="EMBL" id="QEZ47511.1"/>
    </source>
</evidence>
<sequence length="78" mass="9129">MTDLFENEFIALLARGLVGFVEILPAPEGWYVRINGFQWLRSRKGPHRFDRLEKTLEYLRELGCMRVMVDLSAWPDAS</sequence>
<proteinExistence type="predicted"/>
<dbReference type="AlphaFoldDB" id="A0A5P3VQI6"/>
<dbReference type="Proteomes" id="UP000325743">
    <property type="component" value="Chromosome 2"/>
</dbReference>
<dbReference type="EMBL" id="CP032519">
    <property type="protein sequence ID" value="QEZ47511.1"/>
    <property type="molecule type" value="Genomic_DNA"/>
</dbReference>
<organism evidence="1 2">
    <name type="scientific">Cupriavidus oxalaticus</name>
    <dbReference type="NCBI Taxonomy" id="96344"/>
    <lineage>
        <taxon>Bacteria</taxon>
        <taxon>Pseudomonadati</taxon>
        <taxon>Pseudomonadota</taxon>
        <taxon>Betaproteobacteria</taxon>
        <taxon>Burkholderiales</taxon>
        <taxon>Burkholderiaceae</taxon>
        <taxon>Cupriavidus</taxon>
    </lineage>
</organism>
<dbReference type="RefSeq" id="WP_151072367.1">
    <property type="nucleotide sequence ID" value="NZ_CP032519.1"/>
</dbReference>
<evidence type="ECO:0000313" key="2">
    <source>
        <dbReference type="Proteomes" id="UP000325743"/>
    </source>
</evidence>
<name>A0A5P3VQI6_9BURK</name>
<protein>
    <submittedName>
        <fullName evidence="1">Uncharacterized protein</fullName>
    </submittedName>
</protein>
<accession>A0A5P3VQI6</accession>